<reference evidence="10 11" key="1">
    <citation type="submission" date="2013-07" db="EMBL/GenBank/DDBJ databases">
        <title>Comparative Genomic and Metabolomic Analysis of Twelve Strains of Pseudoalteromonas luteoviolacea.</title>
        <authorList>
            <person name="Vynne N.G."/>
            <person name="Mansson M."/>
            <person name="Gram L."/>
        </authorList>
    </citation>
    <scope>NUCLEOTIDE SEQUENCE [LARGE SCALE GENOMIC DNA]</scope>
    <source>
        <strain evidence="10 11">H33</strain>
    </source>
</reference>
<dbReference type="Gene3D" id="1.10.1370.10">
    <property type="entry name" value="Neurolysin, domain 3"/>
    <property type="match status" value="1"/>
</dbReference>
<feature type="signal peptide" evidence="8">
    <location>
        <begin position="1"/>
        <end position="23"/>
    </location>
</feature>
<dbReference type="PANTHER" id="PTHR43660">
    <property type="entry name" value="DIPEPTIDYL CARBOXYPEPTIDASE"/>
    <property type="match status" value="1"/>
</dbReference>
<dbReference type="InterPro" id="IPR024079">
    <property type="entry name" value="MetalloPept_cat_dom_sf"/>
</dbReference>
<dbReference type="OrthoDB" id="9773538at2"/>
<dbReference type="GO" id="GO:0004222">
    <property type="term" value="F:metalloendopeptidase activity"/>
    <property type="evidence" value="ECO:0007669"/>
    <property type="project" value="InterPro"/>
</dbReference>
<evidence type="ECO:0000313" key="11">
    <source>
        <dbReference type="Proteomes" id="UP000076503"/>
    </source>
</evidence>
<evidence type="ECO:0000256" key="8">
    <source>
        <dbReference type="SAM" id="SignalP"/>
    </source>
</evidence>
<dbReference type="InterPro" id="IPR024077">
    <property type="entry name" value="Neurolysin/TOP_dom2"/>
</dbReference>
<dbReference type="GO" id="GO:0004180">
    <property type="term" value="F:carboxypeptidase activity"/>
    <property type="evidence" value="ECO:0007669"/>
    <property type="project" value="TreeGrafter"/>
</dbReference>
<keyword evidence="5 7" id="KW-0862">Zinc</keyword>
<name>A0A167C005_9GAMM</name>
<comment type="similarity">
    <text evidence="1 7">Belongs to the peptidase M3 family.</text>
</comment>
<dbReference type="EMBL" id="AUXZ01000105">
    <property type="protein sequence ID" value="KZN47089.1"/>
    <property type="molecule type" value="Genomic_DNA"/>
</dbReference>
<dbReference type="PANTHER" id="PTHR43660:SF1">
    <property type="entry name" value="DIPEPTIDYL CARBOXYPEPTIDASE"/>
    <property type="match status" value="1"/>
</dbReference>
<evidence type="ECO:0000256" key="6">
    <source>
        <dbReference type="ARBA" id="ARBA00023049"/>
    </source>
</evidence>
<evidence type="ECO:0000256" key="1">
    <source>
        <dbReference type="ARBA" id="ARBA00006040"/>
    </source>
</evidence>
<evidence type="ECO:0000256" key="7">
    <source>
        <dbReference type="RuleBase" id="RU003435"/>
    </source>
</evidence>
<dbReference type="GO" id="GO:0046872">
    <property type="term" value="F:metal ion binding"/>
    <property type="evidence" value="ECO:0007669"/>
    <property type="project" value="UniProtKB-UniRule"/>
</dbReference>
<dbReference type="RefSeq" id="WP_063363474.1">
    <property type="nucleotide sequence ID" value="NZ_AUXZ01000105.1"/>
</dbReference>
<dbReference type="GO" id="GO:0005829">
    <property type="term" value="C:cytosol"/>
    <property type="evidence" value="ECO:0007669"/>
    <property type="project" value="TreeGrafter"/>
</dbReference>
<keyword evidence="3 7" id="KW-0479">Metal-binding</keyword>
<evidence type="ECO:0000256" key="3">
    <source>
        <dbReference type="ARBA" id="ARBA00022723"/>
    </source>
</evidence>
<evidence type="ECO:0000313" key="10">
    <source>
        <dbReference type="EMBL" id="KZN47089.1"/>
    </source>
</evidence>
<dbReference type="PATRIC" id="fig|1365251.3.peg.4252"/>
<comment type="caution">
    <text evidence="10">The sequence shown here is derived from an EMBL/GenBank/DDBJ whole genome shotgun (WGS) entry which is preliminary data.</text>
</comment>
<dbReference type="Proteomes" id="UP000076503">
    <property type="component" value="Unassembled WGS sequence"/>
</dbReference>
<feature type="domain" description="Peptidase M3A/M3B catalytic" evidence="9">
    <location>
        <begin position="265"/>
        <end position="710"/>
    </location>
</feature>
<evidence type="ECO:0000256" key="5">
    <source>
        <dbReference type="ARBA" id="ARBA00022833"/>
    </source>
</evidence>
<evidence type="ECO:0000259" key="9">
    <source>
        <dbReference type="Pfam" id="PF01432"/>
    </source>
</evidence>
<sequence>MIKKTIALAISSVILLGACNSQNATQPMTNTHATTQKAAQNPLMSPSTLQYQAPDFTVIKDEHIAPAFELGFEQQLQEVDDIIAQNTVTFENTIVALEKSGAQLSRASAYFSNVSGTDSNPTRRALAQKFSPLMAQHFDNIYLNDKLFARVQKIHDKRTTLNLDAESVRLIEVYYKRFVRAGAKLNESQKTQIRALNKEHSQLTTQFSQNLLQETQNIAVVIEDKAQLKGLTDAQIDVMASAAEKAGHKGKYLISITNTTRQPILAQLENRDLRERVWLASANRAQTGKTNNTEIVSRLAQIRATRAQILGFDSWADYGLSDQMAQNPQAVFDMFSGMTEQLMKNAAQETQAIQDKIAQNGESFKVQPWDWAFYAEQVRQDKFALNESSVRPYFELNRVLEDGVFFTMKELYGIEFKLRPDLPVYHPEVKAYEVFDHDGKSLAIFYADYFARQGKSGGAWMNSFVDQSHLLEQKPVVVNVMNIAKAPEGQPTLLSYGEVTTIFHELGHGIHGMLSDVNYPSLSGTSVSRDFVEFPSTFEEDWAIHPKVIANYAKHYKTNEPIPPALLDKLVRSRSFNQGFDTLEYVAAALVDMEWHSLKPEEKVTDLEAFEQKVLKKHGLYVPHIQPRYKSAYFSHSMGGGYSAGYYAYMWSEILAADAFAYVQSQGGLNRKIGDHYRKNILEVGNSRPLMESYKAFRGQAPTTDALLRTKWDRHKFIA</sequence>
<keyword evidence="6 7" id="KW-0482">Metalloprotease</keyword>
<dbReference type="InterPro" id="IPR034005">
    <property type="entry name" value="M3A_DCP"/>
</dbReference>
<keyword evidence="2 7" id="KW-0645">Protease</keyword>
<dbReference type="InterPro" id="IPR001567">
    <property type="entry name" value="Pept_M3A_M3B_dom"/>
</dbReference>
<protein>
    <recommendedName>
        <fullName evidence="9">Peptidase M3A/M3B catalytic domain-containing protein</fullName>
    </recommendedName>
</protein>
<evidence type="ECO:0000256" key="4">
    <source>
        <dbReference type="ARBA" id="ARBA00022801"/>
    </source>
</evidence>
<dbReference type="CDD" id="cd06456">
    <property type="entry name" value="M3A_DCP"/>
    <property type="match status" value="1"/>
</dbReference>
<dbReference type="InterPro" id="IPR045090">
    <property type="entry name" value="Pept_M3A_M3B"/>
</dbReference>
<proteinExistence type="inferred from homology"/>
<dbReference type="Pfam" id="PF01432">
    <property type="entry name" value="Peptidase_M3"/>
    <property type="match status" value="1"/>
</dbReference>
<dbReference type="Gene3D" id="3.40.390.10">
    <property type="entry name" value="Collagenase (Catalytic Domain)"/>
    <property type="match status" value="1"/>
</dbReference>
<evidence type="ECO:0000256" key="2">
    <source>
        <dbReference type="ARBA" id="ARBA00022670"/>
    </source>
</evidence>
<keyword evidence="4 7" id="KW-0378">Hydrolase</keyword>
<gene>
    <name evidence="10" type="ORF">N476_23900</name>
</gene>
<dbReference type="GO" id="GO:0006508">
    <property type="term" value="P:proteolysis"/>
    <property type="evidence" value="ECO:0007669"/>
    <property type="project" value="UniProtKB-KW"/>
</dbReference>
<feature type="chain" id="PRO_5007884485" description="Peptidase M3A/M3B catalytic domain-containing protein" evidence="8">
    <location>
        <begin position="24"/>
        <end position="719"/>
    </location>
</feature>
<organism evidence="10 11">
    <name type="scientific">Pseudoalteromonas luteoviolacea H33</name>
    <dbReference type="NCBI Taxonomy" id="1365251"/>
    <lineage>
        <taxon>Bacteria</taxon>
        <taxon>Pseudomonadati</taxon>
        <taxon>Pseudomonadota</taxon>
        <taxon>Gammaproteobacteria</taxon>
        <taxon>Alteromonadales</taxon>
        <taxon>Pseudoalteromonadaceae</taxon>
        <taxon>Pseudoalteromonas</taxon>
    </lineage>
</organism>
<accession>A0A167C005</accession>
<keyword evidence="8" id="KW-0732">Signal</keyword>
<comment type="cofactor">
    <cofactor evidence="7">
        <name>Zn(2+)</name>
        <dbReference type="ChEBI" id="CHEBI:29105"/>
    </cofactor>
    <text evidence="7">Binds 1 zinc ion.</text>
</comment>
<dbReference type="SUPFAM" id="SSF55486">
    <property type="entry name" value="Metalloproteases ('zincins'), catalytic domain"/>
    <property type="match status" value="1"/>
</dbReference>
<dbReference type="AlphaFoldDB" id="A0A167C005"/>
<dbReference type="FunFam" id="3.40.390.10:FF:000009">
    <property type="entry name" value="Oligopeptidase A"/>
    <property type="match status" value="1"/>
</dbReference>
<dbReference type="PROSITE" id="PS51257">
    <property type="entry name" value="PROKAR_LIPOPROTEIN"/>
    <property type="match status" value="1"/>
</dbReference>